<feature type="region of interest" description="Disordered" evidence="5">
    <location>
        <begin position="7"/>
        <end position="32"/>
    </location>
</feature>
<evidence type="ECO:0000256" key="5">
    <source>
        <dbReference type="SAM" id="MobiDB-lite"/>
    </source>
</evidence>
<protein>
    <recommendedName>
        <fullName evidence="6">TECPR1-like DysF domain-containing protein</fullName>
    </recommendedName>
</protein>
<evidence type="ECO:0000313" key="7">
    <source>
        <dbReference type="EMBL" id="TIC23307.1"/>
    </source>
</evidence>
<dbReference type="EMBL" id="SPRX01000100">
    <property type="protein sequence ID" value="TIC61398.1"/>
    <property type="molecule type" value="Genomic_DNA"/>
</dbReference>
<dbReference type="PANTHER" id="PTHR28304">
    <property type="entry name" value="PEROXISOMAL MEMBRANE PROTEIN PEX29"/>
    <property type="match status" value="1"/>
</dbReference>
<evidence type="ECO:0000256" key="3">
    <source>
        <dbReference type="ARBA" id="ARBA00022989"/>
    </source>
</evidence>
<dbReference type="Proteomes" id="UP000310708">
    <property type="component" value="Unassembled WGS sequence"/>
</dbReference>
<dbReference type="AlphaFoldDB" id="A0A4T0NE03"/>
<evidence type="ECO:0000313" key="8">
    <source>
        <dbReference type="EMBL" id="TIC61398.1"/>
    </source>
</evidence>
<dbReference type="EMBL" id="SPRO01000094">
    <property type="protein sequence ID" value="TIC23307.1"/>
    <property type="molecule type" value="Genomic_DNA"/>
</dbReference>
<keyword evidence="3" id="KW-1133">Transmembrane helix</keyword>
<comment type="subcellular location">
    <subcellularLocation>
        <location evidence="1">Membrane</location>
        <topology evidence="1">Multi-pass membrane protein</topology>
    </subcellularLocation>
</comment>
<sequence length="250" mass="27930">MELVVEIPANARKIKDPDDGLTHSETPASPSAKQANSYLANFLTSSLLSSVSFSQPPPDTTTHKAPLNLQTTSVNFRNFVQKTGPIFAILDNIEGIILWRSPNRTILTILVWTLLCLYPRLVLLTPHIALLVLLLRNHAIRYGSNDREAEETSSEPKMPEPTSPDYYMNLQSIQNLMGTTTEVIDGTMPIYKKLNWSDEEASRDILKYVVIALTMTTAVLPWIPVRLLIATGGYIVLAINHPIVKEFIHL</sequence>
<reference evidence="9 10" key="1">
    <citation type="submission" date="2019-03" db="EMBL/GenBank/DDBJ databases">
        <title>Sequencing 25 genomes of Wallemia mellicola.</title>
        <authorList>
            <person name="Gostincar C."/>
        </authorList>
    </citation>
    <scope>NUCLEOTIDE SEQUENCE [LARGE SCALE GENOMIC DNA]</scope>
    <source>
        <strain evidence="8 10">EXF-757</strain>
        <strain evidence="7 9">EXF-8738</strain>
    </source>
</reference>
<evidence type="ECO:0000256" key="2">
    <source>
        <dbReference type="ARBA" id="ARBA00022692"/>
    </source>
</evidence>
<keyword evidence="4" id="KW-0472">Membrane</keyword>
<dbReference type="GO" id="GO:0007031">
    <property type="term" value="P:peroxisome organization"/>
    <property type="evidence" value="ECO:0007669"/>
    <property type="project" value="UniProtKB-ARBA"/>
</dbReference>
<name>A0A4T0NE03_9BASI</name>
<dbReference type="InterPro" id="IPR052816">
    <property type="entry name" value="Peroxisomal_Membrane_PEX28-32"/>
</dbReference>
<evidence type="ECO:0000256" key="4">
    <source>
        <dbReference type="ARBA" id="ARBA00023136"/>
    </source>
</evidence>
<organism evidence="8 10">
    <name type="scientific">Wallemia mellicola</name>
    <dbReference type="NCBI Taxonomy" id="1708541"/>
    <lineage>
        <taxon>Eukaryota</taxon>
        <taxon>Fungi</taxon>
        <taxon>Dikarya</taxon>
        <taxon>Basidiomycota</taxon>
        <taxon>Wallemiomycotina</taxon>
        <taxon>Wallemiomycetes</taxon>
        <taxon>Wallemiales</taxon>
        <taxon>Wallemiaceae</taxon>
        <taxon>Wallemia</taxon>
    </lineage>
</organism>
<feature type="compositionally biased region" description="Polar residues" evidence="5">
    <location>
        <begin position="23"/>
        <end position="32"/>
    </location>
</feature>
<evidence type="ECO:0000313" key="10">
    <source>
        <dbReference type="Proteomes" id="UP000310708"/>
    </source>
</evidence>
<gene>
    <name evidence="8" type="ORF">E3Q01_04357</name>
    <name evidence="7" type="ORF">E3Q10_04335</name>
</gene>
<evidence type="ECO:0000313" key="9">
    <source>
        <dbReference type="Proteomes" id="UP000305647"/>
    </source>
</evidence>
<feature type="domain" description="TECPR1-like DysF" evidence="6">
    <location>
        <begin position="67"/>
        <end position="248"/>
    </location>
</feature>
<dbReference type="Proteomes" id="UP000305647">
    <property type="component" value="Unassembled WGS sequence"/>
</dbReference>
<accession>A0A4T0NE03</accession>
<dbReference type="PANTHER" id="PTHR28304:SF2">
    <property type="entry name" value="PEROXISOMAL MEMBRANE PROTEIN PEX29"/>
    <property type="match status" value="1"/>
</dbReference>
<dbReference type="GO" id="GO:0005778">
    <property type="term" value="C:peroxisomal membrane"/>
    <property type="evidence" value="ECO:0007669"/>
    <property type="project" value="TreeGrafter"/>
</dbReference>
<dbReference type="Pfam" id="PF06398">
    <property type="entry name" value="Pex24p"/>
    <property type="match status" value="1"/>
</dbReference>
<evidence type="ECO:0000259" key="6">
    <source>
        <dbReference type="Pfam" id="PF06398"/>
    </source>
</evidence>
<keyword evidence="2" id="KW-0812">Transmembrane</keyword>
<comment type="caution">
    <text evidence="8">The sequence shown here is derived from an EMBL/GenBank/DDBJ whole genome shotgun (WGS) entry which is preliminary data.</text>
</comment>
<evidence type="ECO:0000256" key="1">
    <source>
        <dbReference type="ARBA" id="ARBA00004141"/>
    </source>
</evidence>
<feature type="compositionally biased region" description="Basic and acidic residues" evidence="5">
    <location>
        <begin position="13"/>
        <end position="22"/>
    </location>
</feature>
<proteinExistence type="predicted"/>
<dbReference type="InterPro" id="IPR010482">
    <property type="entry name" value="TECPR1-like_DysF"/>
</dbReference>